<feature type="compositionally biased region" description="Basic and acidic residues" evidence="1">
    <location>
        <begin position="275"/>
        <end position="288"/>
    </location>
</feature>
<evidence type="ECO:0000313" key="2">
    <source>
        <dbReference type="EMBL" id="JAN12906.1"/>
    </source>
</evidence>
<feature type="region of interest" description="Disordered" evidence="1">
    <location>
        <begin position="917"/>
        <end position="957"/>
    </location>
</feature>
<feature type="compositionally biased region" description="Basic and acidic residues" evidence="1">
    <location>
        <begin position="616"/>
        <end position="637"/>
    </location>
</feature>
<feature type="region of interest" description="Disordered" evidence="1">
    <location>
        <begin position="229"/>
        <end position="461"/>
    </location>
</feature>
<dbReference type="SUPFAM" id="SSF69349">
    <property type="entry name" value="Phage fibre proteins"/>
    <property type="match status" value="1"/>
</dbReference>
<dbReference type="SUPFAM" id="SSF63748">
    <property type="entry name" value="Tudor/PWWP/MBT"/>
    <property type="match status" value="1"/>
</dbReference>
<accession>A0A0P5ER51</accession>
<dbReference type="OrthoDB" id="6381815at2759"/>
<feature type="compositionally biased region" description="Low complexity" evidence="1">
    <location>
        <begin position="296"/>
        <end position="318"/>
    </location>
</feature>
<feature type="compositionally biased region" description="Low complexity" evidence="1">
    <location>
        <begin position="326"/>
        <end position="346"/>
    </location>
</feature>
<dbReference type="Gene3D" id="2.30.30.140">
    <property type="match status" value="1"/>
</dbReference>
<feature type="compositionally biased region" description="Acidic residues" evidence="1">
    <location>
        <begin position="424"/>
        <end position="434"/>
    </location>
</feature>
<dbReference type="CDD" id="cd05162">
    <property type="entry name" value="PWWP"/>
    <property type="match status" value="1"/>
</dbReference>
<evidence type="ECO:0000256" key="1">
    <source>
        <dbReference type="SAM" id="MobiDB-lite"/>
    </source>
</evidence>
<reference evidence="2" key="1">
    <citation type="submission" date="2015-10" db="EMBL/GenBank/DDBJ databases">
        <title>EvidentialGene: Evidence-directed Construction of Complete mRNA Transcriptomes without Genomes.</title>
        <authorList>
            <person name="Gilbert D.G."/>
        </authorList>
    </citation>
    <scope>NUCLEOTIDE SEQUENCE</scope>
</reference>
<proteinExistence type="predicted"/>
<feature type="compositionally biased region" description="Polar residues" evidence="1">
    <location>
        <begin position="231"/>
        <end position="257"/>
    </location>
</feature>
<feature type="compositionally biased region" description="Basic and acidic residues" evidence="1">
    <location>
        <begin position="358"/>
        <end position="372"/>
    </location>
</feature>
<dbReference type="EMBL" id="GDIQ01081831">
    <property type="protein sequence ID" value="JAN12906.1"/>
    <property type="molecule type" value="Transcribed_RNA"/>
</dbReference>
<feature type="region of interest" description="Disordered" evidence="1">
    <location>
        <begin position="613"/>
        <end position="657"/>
    </location>
</feature>
<feature type="compositionally biased region" description="Polar residues" evidence="1">
    <location>
        <begin position="484"/>
        <end position="497"/>
    </location>
</feature>
<feature type="region of interest" description="Disordered" evidence="1">
    <location>
        <begin position="481"/>
        <end position="525"/>
    </location>
</feature>
<dbReference type="AlphaFoldDB" id="A0A0P5ER51"/>
<sequence length="1268" mass="141104">MEPRNYKSGDVVWVMASKRLGWWPGRVENVDELRQDLVGDVTDKTIAVVKYLNEDSYQFVEDESIICAYDSDQKEEYISIGMKKYFEKKRLNETSSPFMKFADSIRQAEKLTGGNPDMVDDEKFQPKKSVPAQSKYKNIFVDPRVKEAKTKSPVKGTTPRRPGRPTANEAITPKVNHPRFQGQSDHEVRIRRQEKSPLAGSPGVGEYKCDSCTFQTFRLNLMVLHKKSEHLSNSSSANTITTKQKTAQKRPSSPTKKTVSKRSKITAEPDGDLFDQVKRNLESKEIDSKTSSQSRASTKTQASPKTAKTPKTAKIPKTPRTPRSGKASATASSAKSPTAKPSESKTQFNPKKKWLKSLQKEANPEVKNKLMADWDEDDEEEKQQQNKQTEIPLHTEKAKEIEAESDSDSDLRPCKSGLLHQRSDDEEDEDDAMETEPMNVKSPDKFNEDDGEASNTEESLIAGISAEIEKLNADLDATNREARSSTLNGDSKFTDSLSPIKETMTASVNGVEPSSPDTPPKGEEEIKQDVASLLAETSVPTIPDIAELSKAIEIDKNKINSTPSEVEEDMDQGVVNDEPEKVELDQPMDEEEINQVVENEAEDANPHPSLAEEEMDRAVEGEVEKANPEQVVEKEEACQLEDGNATPIENLEPPVNAHETNKKIEIEQNVEIDCETSAVEKEETITFSEDVSENELKNGVGNIVEDRFETVPEENVETVQDDRVETVPEENVETVPDDRVETLAEDRIESILENRAETVPEDKIENVPEDRIENVPEDTIENVPEDRIEMVSEDRFENVTEKTVEVIAENGIEAVAENGVVIVTEDTAEAVALTSQNGEATEVVTTNGGSNILMQMEGGETYMVVWEPGSNMQDFLACGGEGEDGSPGATQTLLIDPSSLQAGSDLENLFQMAVAASAASHPQQNEQSNSTMPISPKGGRRSSKSTPKGTPIKGCKPKLKPIEELLNKHGDAVGKELKPNTVVWSAASSNLFLPGAVIESSDPDTLTLVAFNVAVPNNHRKYRRNRVISAFHHQLNLELLTFGRNKNKVAVGKKLDLHYDHAWSFVELRSKPNFAELTVRQYLTSCNRSPVNLFSERYLTSCPLDEILDLPEPLDNSDSSEEAVLDASESEKGRQIVDIMLEQHVLTDSCLQHLADFVTSPSEEQAFRVNLYKSQNWQRLTQSATTSGILGNSRELYSKLANFLTENVHRVQELQEGKDHKRAFTLDLLLPEALIYGVQKTFPVTYQEAMKILVFGIKDHDKYHDTTT</sequence>
<name>A0A0P5ER51_9CRUS</name>
<feature type="compositionally biased region" description="Basic and acidic residues" evidence="1">
    <location>
        <begin position="393"/>
        <end position="402"/>
    </location>
</feature>
<feature type="compositionally biased region" description="Polar residues" evidence="1">
    <location>
        <begin position="920"/>
        <end position="933"/>
    </location>
</feature>
<feature type="region of interest" description="Disordered" evidence="1">
    <location>
        <begin position="147"/>
        <end position="189"/>
    </location>
</feature>
<protein>
    <submittedName>
        <fullName evidence="2">Uncharacterized protein</fullName>
    </submittedName>
</protein>
<organism evidence="2">
    <name type="scientific">Daphnia magna</name>
    <dbReference type="NCBI Taxonomy" id="35525"/>
    <lineage>
        <taxon>Eukaryota</taxon>
        <taxon>Metazoa</taxon>
        <taxon>Ecdysozoa</taxon>
        <taxon>Arthropoda</taxon>
        <taxon>Crustacea</taxon>
        <taxon>Branchiopoda</taxon>
        <taxon>Diplostraca</taxon>
        <taxon>Cladocera</taxon>
        <taxon>Anomopoda</taxon>
        <taxon>Daphniidae</taxon>
        <taxon>Daphnia</taxon>
    </lineage>
</organism>
<dbReference type="Pfam" id="PF00855">
    <property type="entry name" value="PWWP"/>
    <property type="match status" value="1"/>
</dbReference>
<dbReference type="InterPro" id="IPR000313">
    <property type="entry name" value="PWWP_dom"/>
</dbReference>